<feature type="compositionally biased region" description="Low complexity" evidence="6">
    <location>
        <begin position="517"/>
        <end position="533"/>
    </location>
</feature>
<feature type="region of interest" description="Disordered" evidence="6">
    <location>
        <begin position="658"/>
        <end position="698"/>
    </location>
</feature>
<feature type="region of interest" description="Disordered" evidence="6">
    <location>
        <begin position="621"/>
        <end position="644"/>
    </location>
</feature>
<feature type="domain" description="C2H2-type" evidence="7">
    <location>
        <begin position="247"/>
        <end position="275"/>
    </location>
</feature>
<feature type="compositionally biased region" description="Basic and acidic residues" evidence="6">
    <location>
        <begin position="64"/>
        <end position="77"/>
    </location>
</feature>
<feature type="region of interest" description="Disordered" evidence="6">
    <location>
        <begin position="55"/>
        <end position="77"/>
    </location>
</feature>
<gene>
    <name evidence="8" type="ORF">BaRGS_00010658</name>
</gene>
<feature type="domain" description="C2H2-type" evidence="7">
    <location>
        <begin position="132"/>
        <end position="159"/>
    </location>
</feature>
<keyword evidence="9" id="KW-1185">Reference proteome</keyword>
<feature type="compositionally biased region" description="Basic and acidic residues" evidence="6">
    <location>
        <begin position="1"/>
        <end position="16"/>
    </location>
</feature>
<evidence type="ECO:0000256" key="5">
    <source>
        <dbReference type="PROSITE-ProRule" id="PRU00042"/>
    </source>
</evidence>
<feature type="domain" description="C2H2-type" evidence="7">
    <location>
        <begin position="334"/>
        <end position="361"/>
    </location>
</feature>
<dbReference type="GO" id="GO:0008270">
    <property type="term" value="F:zinc ion binding"/>
    <property type="evidence" value="ECO:0007669"/>
    <property type="project" value="UniProtKB-KW"/>
</dbReference>
<feature type="compositionally biased region" description="Basic residues" evidence="6">
    <location>
        <begin position="660"/>
        <end position="677"/>
    </location>
</feature>
<feature type="region of interest" description="Disordered" evidence="6">
    <location>
        <begin position="88"/>
        <end position="107"/>
    </location>
</feature>
<dbReference type="AlphaFoldDB" id="A0ABD0LFC0"/>
<feature type="domain" description="C2H2-type" evidence="7">
    <location>
        <begin position="362"/>
        <end position="389"/>
    </location>
</feature>
<dbReference type="SUPFAM" id="SSF57667">
    <property type="entry name" value="beta-beta-alpha zinc fingers"/>
    <property type="match status" value="5"/>
</dbReference>
<dbReference type="PROSITE" id="PS50157">
    <property type="entry name" value="ZINC_FINGER_C2H2_2"/>
    <property type="match status" value="9"/>
</dbReference>
<evidence type="ECO:0000256" key="6">
    <source>
        <dbReference type="SAM" id="MobiDB-lite"/>
    </source>
</evidence>
<evidence type="ECO:0000256" key="2">
    <source>
        <dbReference type="ARBA" id="ARBA00022737"/>
    </source>
</evidence>
<dbReference type="GO" id="GO:0006355">
    <property type="term" value="P:regulation of DNA-templated transcription"/>
    <property type="evidence" value="ECO:0007669"/>
    <property type="project" value="UniProtKB-ARBA"/>
</dbReference>
<dbReference type="SMART" id="SM00355">
    <property type="entry name" value="ZnF_C2H2"/>
    <property type="match status" value="11"/>
</dbReference>
<proteinExistence type="predicted"/>
<feature type="domain" description="C2H2-type" evidence="7">
    <location>
        <begin position="161"/>
        <end position="188"/>
    </location>
</feature>
<accession>A0ABD0LFC0</accession>
<keyword evidence="3 5" id="KW-0863">Zinc-finger</keyword>
<organism evidence="8 9">
    <name type="scientific">Batillaria attramentaria</name>
    <dbReference type="NCBI Taxonomy" id="370345"/>
    <lineage>
        <taxon>Eukaryota</taxon>
        <taxon>Metazoa</taxon>
        <taxon>Spiralia</taxon>
        <taxon>Lophotrochozoa</taxon>
        <taxon>Mollusca</taxon>
        <taxon>Gastropoda</taxon>
        <taxon>Caenogastropoda</taxon>
        <taxon>Sorbeoconcha</taxon>
        <taxon>Cerithioidea</taxon>
        <taxon>Batillariidae</taxon>
        <taxon>Batillaria</taxon>
    </lineage>
</organism>
<keyword evidence="1" id="KW-0479">Metal-binding</keyword>
<dbReference type="Pfam" id="PF00096">
    <property type="entry name" value="zf-C2H2"/>
    <property type="match status" value="4"/>
</dbReference>
<feature type="domain" description="C2H2-type" evidence="7">
    <location>
        <begin position="189"/>
        <end position="216"/>
    </location>
</feature>
<dbReference type="Proteomes" id="UP001519460">
    <property type="component" value="Unassembled WGS sequence"/>
</dbReference>
<dbReference type="PANTHER" id="PTHR24379">
    <property type="entry name" value="KRAB AND ZINC FINGER DOMAIN-CONTAINING"/>
    <property type="match status" value="1"/>
</dbReference>
<evidence type="ECO:0000256" key="4">
    <source>
        <dbReference type="ARBA" id="ARBA00022833"/>
    </source>
</evidence>
<feature type="domain" description="C2H2-type" evidence="7">
    <location>
        <begin position="217"/>
        <end position="244"/>
    </location>
</feature>
<evidence type="ECO:0000313" key="9">
    <source>
        <dbReference type="Proteomes" id="UP001519460"/>
    </source>
</evidence>
<dbReference type="InterPro" id="IPR013087">
    <property type="entry name" value="Znf_C2H2_type"/>
</dbReference>
<dbReference type="Gene3D" id="3.30.160.60">
    <property type="entry name" value="Classic Zinc Finger"/>
    <property type="match status" value="7"/>
</dbReference>
<feature type="non-terminal residue" evidence="8">
    <location>
        <position position="698"/>
    </location>
</feature>
<evidence type="ECO:0000259" key="7">
    <source>
        <dbReference type="PROSITE" id="PS50157"/>
    </source>
</evidence>
<comment type="caution">
    <text evidence="8">The sequence shown here is derived from an EMBL/GenBank/DDBJ whole genome shotgun (WGS) entry which is preliminary data.</text>
</comment>
<protein>
    <recommendedName>
        <fullName evidence="7">C2H2-type domain-containing protein</fullName>
    </recommendedName>
</protein>
<evidence type="ECO:0000256" key="3">
    <source>
        <dbReference type="ARBA" id="ARBA00022771"/>
    </source>
</evidence>
<feature type="region of interest" description="Disordered" evidence="6">
    <location>
        <begin position="1"/>
        <end position="24"/>
    </location>
</feature>
<dbReference type="InterPro" id="IPR036236">
    <property type="entry name" value="Znf_C2H2_sf"/>
</dbReference>
<dbReference type="PANTHER" id="PTHR24379:SF127">
    <property type="entry name" value="BLOODY FINGERS-RELATED"/>
    <property type="match status" value="1"/>
</dbReference>
<feature type="domain" description="C2H2-type" evidence="7">
    <location>
        <begin position="304"/>
        <end position="333"/>
    </location>
</feature>
<keyword evidence="4" id="KW-0862">Zinc</keyword>
<keyword evidence="2" id="KW-0677">Repeat</keyword>
<dbReference type="PROSITE" id="PS00028">
    <property type="entry name" value="ZINC_FINGER_C2H2_1"/>
    <property type="match status" value="7"/>
</dbReference>
<feature type="domain" description="C2H2-type" evidence="7">
    <location>
        <begin position="390"/>
        <end position="417"/>
    </location>
</feature>
<sequence>MDPSEKLRSRDSRHCSGDSSSSDDAVLVLSYEGDMIVMPAEGAAAYNAETVIKTEPESADCETQEQRKERQGDIPEGLTDHIKCEVKEEADDDEGEDPHCDTSVGGRFSRGPTITEADLPLDIYDYRVGNLYRCKFCNQKVRSRQQLLLHIERHIKNNSLSKCRHCDFITSMTQKLREHEWKHTNKKPYKCHLCPYKSRVLVDLQRHQDKHNLDKPYACQKCEFRTKWRKGLTKHMDVHKEVRAKPHACPHCNQAFRYSSALRTHLFRRHTDIKPLHCDQCSYRCKSNFELRSHKAKHGDVRPYACTHPGCGMAFKTKSDCTKHMWIHKNETRYSCEICGKGFKFKMGLKHHAVVHSDERTFECHDCMKRFKTLNALQSHIRTHLEIKPHRCDVCFKTFATRSNLLMHRQVHEGDRPFKCPMCVYGGRELDHLLVHIGGEHLGEFTYVCSIHMKTCHRPEMGDAEMELVYDPQYLDLNFQPEDHDLSALQQLATAQSLSSEKGVQKKSPTKKKSPKKGAATTKTSTTASSMTGGKDGGTNVADETNLSVSAALLAPPPVVQICLFGGLKFCMARKGSGFTFNHQKKGKKCKSWFMNPEFMSADDAERHRVYLQKKGQGLGAVWSRKPKRRSRDWSGQAEKKSTPFTSAVKCDVPVEAQAKRGKSSVKGKRSCKRIKSWQHVESDSDSEDEAAGSFPPD</sequence>
<reference evidence="8 9" key="1">
    <citation type="journal article" date="2023" name="Sci. Data">
        <title>Genome assembly of the Korean intertidal mud-creeper Batillaria attramentaria.</title>
        <authorList>
            <person name="Patra A.K."/>
            <person name="Ho P.T."/>
            <person name="Jun S."/>
            <person name="Lee S.J."/>
            <person name="Kim Y."/>
            <person name="Won Y.J."/>
        </authorList>
    </citation>
    <scope>NUCLEOTIDE SEQUENCE [LARGE SCALE GENOMIC DNA]</scope>
    <source>
        <strain evidence="8">Wonlab-2016</strain>
    </source>
</reference>
<evidence type="ECO:0000313" key="8">
    <source>
        <dbReference type="EMBL" id="KAK7498070.1"/>
    </source>
</evidence>
<dbReference type="FunFam" id="3.30.160.60:FF:000446">
    <property type="entry name" value="Zinc finger protein"/>
    <property type="match status" value="1"/>
</dbReference>
<feature type="region of interest" description="Disordered" evidence="6">
    <location>
        <begin position="497"/>
        <end position="539"/>
    </location>
</feature>
<name>A0ABD0LFC0_9CAEN</name>
<evidence type="ECO:0000256" key="1">
    <source>
        <dbReference type="ARBA" id="ARBA00022723"/>
    </source>
</evidence>
<dbReference type="EMBL" id="JACVVK020000053">
    <property type="protein sequence ID" value="KAK7498070.1"/>
    <property type="molecule type" value="Genomic_DNA"/>
</dbReference>